<sequence>MRRMDCAHLDGAPRSGWKCESRTTGTHEEWRRIKPARDESTPARMAWRTADTIMFLEHFMEKQKMEVMDKSTQGGLEDKSIT</sequence>
<keyword evidence="3" id="KW-1185">Reference proteome</keyword>
<feature type="region of interest" description="Disordered" evidence="1">
    <location>
        <begin position="1"/>
        <end position="23"/>
    </location>
</feature>
<accession>A0ABQ9CY75</accession>
<dbReference type="EMBL" id="WHWB01034305">
    <property type="protein sequence ID" value="KAJ7411611.1"/>
    <property type="molecule type" value="Genomic_DNA"/>
</dbReference>
<gene>
    <name evidence="2" type="ORF">WISP_102020</name>
</gene>
<evidence type="ECO:0000313" key="3">
    <source>
        <dbReference type="Proteomes" id="UP001145742"/>
    </source>
</evidence>
<name>A0ABQ9CY75_9PASS</name>
<evidence type="ECO:0000256" key="1">
    <source>
        <dbReference type="SAM" id="MobiDB-lite"/>
    </source>
</evidence>
<dbReference type="Proteomes" id="UP001145742">
    <property type="component" value="Unassembled WGS sequence"/>
</dbReference>
<protein>
    <submittedName>
        <fullName evidence="2">Uncharacterized protein</fullName>
    </submittedName>
</protein>
<comment type="caution">
    <text evidence="2">The sequence shown here is derived from an EMBL/GenBank/DDBJ whole genome shotgun (WGS) entry which is preliminary data.</text>
</comment>
<evidence type="ECO:0000313" key="2">
    <source>
        <dbReference type="EMBL" id="KAJ7411611.1"/>
    </source>
</evidence>
<proteinExistence type="predicted"/>
<organism evidence="2 3">
    <name type="scientific">Willisornis vidua</name>
    <name type="common">Xingu scale-backed antbird</name>
    <dbReference type="NCBI Taxonomy" id="1566151"/>
    <lineage>
        <taxon>Eukaryota</taxon>
        <taxon>Metazoa</taxon>
        <taxon>Chordata</taxon>
        <taxon>Craniata</taxon>
        <taxon>Vertebrata</taxon>
        <taxon>Euteleostomi</taxon>
        <taxon>Archelosauria</taxon>
        <taxon>Archosauria</taxon>
        <taxon>Dinosauria</taxon>
        <taxon>Saurischia</taxon>
        <taxon>Theropoda</taxon>
        <taxon>Coelurosauria</taxon>
        <taxon>Aves</taxon>
        <taxon>Neognathae</taxon>
        <taxon>Neoaves</taxon>
        <taxon>Telluraves</taxon>
        <taxon>Australaves</taxon>
        <taxon>Passeriformes</taxon>
        <taxon>Thamnophilidae</taxon>
        <taxon>Willisornis</taxon>
    </lineage>
</organism>
<reference evidence="2" key="1">
    <citation type="submission" date="2019-10" db="EMBL/GenBank/DDBJ databases">
        <authorList>
            <person name="Soares A.E.R."/>
            <person name="Aleixo A."/>
            <person name="Schneider P."/>
            <person name="Miyaki C.Y."/>
            <person name="Schneider M.P."/>
            <person name="Mello C."/>
            <person name="Vasconcelos A.T.R."/>
        </authorList>
    </citation>
    <scope>NUCLEOTIDE SEQUENCE</scope>
    <source>
        <tissue evidence="2">Muscle</tissue>
    </source>
</reference>